<dbReference type="OrthoDB" id="9789406at2"/>
<proteinExistence type="inferred from homology"/>
<dbReference type="CDD" id="cd00340">
    <property type="entry name" value="GSH_Peroxidase"/>
    <property type="match status" value="1"/>
</dbReference>
<feature type="chain" id="PRO_5020276939" description="Glutathione peroxidase" evidence="6">
    <location>
        <begin position="19"/>
        <end position="179"/>
    </location>
</feature>
<evidence type="ECO:0000256" key="4">
    <source>
        <dbReference type="PIRSR" id="PIRSR000303-1"/>
    </source>
</evidence>
<reference evidence="8 9" key="1">
    <citation type="submission" date="2019-02" db="EMBL/GenBank/DDBJ databases">
        <title>Genome sequence of the sea-ice species Brumimicrobium glaciale.</title>
        <authorList>
            <person name="Bowman J.P."/>
        </authorList>
    </citation>
    <scope>NUCLEOTIDE SEQUENCE [LARGE SCALE GENOMIC DNA]</scope>
    <source>
        <strain evidence="8 9">IC156</strain>
    </source>
</reference>
<dbReference type="Gene3D" id="3.40.30.10">
    <property type="entry name" value="Glutaredoxin"/>
    <property type="match status" value="1"/>
</dbReference>
<dbReference type="PIRSF" id="PIRSF000303">
    <property type="entry name" value="Glutathion_perox"/>
    <property type="match status" value="1"/>
</dbReference>
<sequence length="179" mass="20403">MKSIILGLLLASAAFTFAQEKTIYDYKVETIDGEMISLSEYKGKKIMIVNTASKCGFTPQYEQLQELYEEYGGDDFVILGFPSNDFMKQEPGSDEEIAAFCQKNYGVTFPMMSKISVKDDDMAPLYAYLTSEALNGKMDSKVKWNFQKYLIGTDGKLDKVYYSKTLPTDQEIIDWIEKK</sequence>
<dbReference type="PRINTS" id="PR01011">
    <property type="entry name" value="GLUTPROXDASE"/>
</dbReference>
<dbReference type="PROSITE" id="PS00460">
    <property type="entry name" value="GLUTATHIONE_PEROXID_1"/>
    <property type="match status" value="1"/>
</dbReference>
<dbReference type="PANTHER" id="PTHR11592">
    <property type="entry name" value="GLUTATHIONE PEROXIDASE"/>
    <property type="match status" value="1"/>
</dbReference>
<comment type="similarity">
    <text evidence="1 5">Belongs to the glutathione peroxidase family.</text>
</comment>
<feature type="active site" evidence="4">
    <location>
        <position position="55"/>
    </location>
</feature>
<dbReference type="EMBL" id="SETE01000002">
    <property type="protein sequence ID" value="RYM34589.1"/>
    <property type="molecule type" value="Genomic_DNA"/>
</dbReference>
<dbReference type="InterPro" id="IPR000889">
    <property type="entry name" value="Glutathione_peroxidase"/>
</dbReference>
<dbReference type="GO" id="GO:0034599">
    <property type="term" value="P:cellular response to oxidative stress"/>
    <property type="evidence" value="ECO:0007669"/>
    <property type="project" value="TreeGrafter"/>
</dbReference>
<evidence type="ECO:0000256" key="1">
    <source>
        <dbReference type="ARBA" id="ARBA00006926"/>
    </source>
</evidence>
<keyword evidence="9" id="KW-1185">Reference proteome</keyword>
<evidence type="ECO:0000256" key="5">
    <source>
        <dbReference type="RuleBase" id="RU000499"/>
    </source>
</evidence>
<dbReference type="AlphaFoldDB" id="A0A4Q4KRG1"/>
<organism evidence="8 9">
    <name type="scientific">Brumimicrobium glaciale</name>
    <dbReference type="NCBI Taxonomy" id="200475"/>
    <lineage>
        <taxon>Bacteria</taxon>
        <taxon>Pseudomonadati</taxon>
        <taxon>Bacteroidota</taxon>
        <taxon>Flavobacteriia</taxon>
        <taxon>Flavobacteriales</taxon>
        <taxon>Crocinitomicaceae</taxon>
        <taxon>Brumimicrobium</taxon>
    </lineage>
</organism>
<evidence type="ECO:0000256" key="3">
    <source>
        <dbReference type="ARBA" id="ARBA00023002"/>
    </source>
</evidence>
<evidence type="ECO:0000259" key="7">
    <source>
        <dbReference type="PROSITE" id="PS51352"/>
    </source>
</evidence>
<dbReference type="Pfam" id="PF00255">
    <property type="entry name" value="GSHPx"/>
    <property type="match status" value="1"/>
</dbReference>
<accession>A0A4Q4KRG1</accession>
<keyword evidence="2 5" id="KW-0575">Peroxidase</keyword>
<feature type="domain" description="Thioredoxin" evidence="7">
    <location>
        <begin position="8"/>
        <end position="179"/>
    </location>
</feature>
<keyword evidence="3 5" id="KW-0560">Oxidoreductase</keyword>
<dbReference type="PROSITE" id="PS51352">
    <property type="entry name" value="THIOREDOXIN_2"/>
    <property type="match status" value="1"/>
</dbReference>
<evidence type="ECO:0000256" key="2">
    <source>
        <dbReference type="ARBA" id="ARBA00022559"/>
    </source>
</evidence>
<dbReference type="Proteomes" id="UP000293952">
    <property type="component" value="Unassembled WGS sequence"/>
</dbReference>
<dbReference type="SUPFAM" id="SSF52833">
    <property type="entry name" value="Thioredoxin-like"/>
    <property type="match status" value="1"/>
</dbReference>
<evidence type="ECO:0000313" key="9">
    <source>
        <dbReference type="Proteomes" id="UP000293952"/>
    </source>
</evidence>
<evidence type="ECO:0000256" key="6">
    <source>
        <dbReference type="SAM" id="SignalP"/>
    </source>
</evidence>
<dbReference type="InterPro" id="IPR036249">
    <property type="entry name" value="Thioredoxin-like_sf"/>
</dbReference>
<name>A0A4Q4KRG1_9FLAO</name>
<dbReference type="InterPro" id="IPR013766">
    <property type="entry name" value="Thioredoxin_domain"/>
</dbReference>
<keyword evidence="6" id="KW-0732">Signal</keyword>
<dbReference type="InterPro" id="IPR029759">
    <property type="entry name" value="GPX_AS"/>
</dbReference>
<dbReference type="GO" id="GO:0004601">
    <property type="term" value="F:peroxidase activity"/>
    <property type="evidence" value="ECO:0007669"/>
    <property type="project" value="UniProtKB-KW"/>
</dbReference>
<dbReference type="FunFam" id="3.40.30.10:FF:000010">
    <property type="entry name" value="Glutathione peroxidase"/>
    <property type="match status" value="1"/>
</dbReference>
<feature type="signal peptide" evidence="6">
    <location>
        <begin position="1"/>
        <end position="18"/>
    </location>
</feature>
<dbReference type="RefSeq" id="WP_130092598.1">
    <property type="nucleotide sequence ID" value="NZ_SETE01000002.1"/>
</dbReference>
<protein>
    <recommendedName>
        <fullName evidence="5">Glutathione peroxidase</fullName>
    </recommendedName>
</protein>
<evidence type="ECO:0000313" key="8">
    <source>
        <dbReference type="EMBL" id="RYM34589.1"/>
    </source>
</evidence>
<comment type="caution">
    <text evidence="8">The sequence shown here is derived from an EMBL/GenBank/DDBJ whole genome shotgun (WGS) entry which is preliminary data.</text>
</comment>
<dbReference type="PROSITE" id="PS51355">
    <property type="entry name" value="GLUTATHIONE_PEROXID_3"/>
    <property type="match status" value="1"/>
</dbReference>
<dbReference type="PANTHER" id="PTHR11592:SF78">
    <property type="entry name" value="GLUTATHIONE PEROXIDASE"/>
    <property type="match status" value="1"/>
</dbReference>
<gene>
    <name evidence="8" type="ORF">ERX46_04230</name>
</gene>